<accession>A0A2T4Z5N7</accession>
<dbReference type="EMBL" id="PZZL01000004">
    <property type="protein sequence ID" value="PTM57182.1"/>
    <property type="molecule type" value="Genomic_DNA"/>
</dbReference>
<proteinExistence type="predicted"/>
<dbReference type="AlphaFoldDB" id="A0A2T4Z5N7"/>
<organism evidence="2 3">
    <name type="scientific">Phreatobacter oligotrophus</name>
    <dbReference type="NCBI Taxonomy" id="1122261"/>
    <lineage>
        <taxon>Bacteria</taxon>
        <taxon>Pseudomonadati</taxon>
        <taxon>Pseudomonadota</taxon>
        <taxon>Alphaproteobacteria</taxon>
        <taxon>Hyphomicrobiales</taxon>
        <taxon>Phreatobacteraceae</taxon>
        <taxon>Phreatobacter</taxon>
    </lineage>
</organism>
<comment type="caution">
    <text evidence="2">The sequence shown here is derived from an EMBL/GenBank/DDBJ whole genome shotgun (WGS) entry which is preliminary data.</text>
</comment>
<keyword evidence="3" id="KW-1185">Reference proteome</keyword>
<keyword evidence="1" id="KW-0812">Transmembrane</keyword>
<feature type="transmembrane region" description="Helical" evidence="1">
    <location>
        <begin position="35"/>
        <end position="66"/>
    </location>
</feature>
<protein>
    <submittedName>
        <fullName evidence="2">Uncharacterized protein</fullName>
    </submittedName>
</protein>
<name>A0A2T4Z5N7_9HYPH</name>
<evidence type="ECO:0000313" key="3">
    <source>
        <dbReference type="Proteomes" id="UP000241808"/>
    </source>
</evidence>
<keyword evidence="1" id="KW-1133">Transmembrane helix</keyword>
<evidence type="ECO:0000313" key="2">
    <source>
        <dbReference type="EMBL" id="PTM57182.1"/>
    </source>
</evidence>
<gene>
    <name evidence="2" type="ORF">C8P69_104231</name>
</gene>
<keyword evidence="1" id="KW-0472">Membrane</keyword>
<evidence type="ECO:0000256" key="1">
    <source>
        <dbReference type="SAM" id="Phobius"/>
    </source>
</evidence>
<sequence length="98" mass="11143">MTAATSPETSPKAPYRTTIFGRSYRLPRTRLRRQALGWAFVAGGVFSVLPVLGIWMLPVGFVILSVDSPRVRRSRRRMTVTIARRWPKLNAMMTPKRA</sequence>
<reference evidence="2 3" key="1">
    <citation type="submission" date="2018-04" db="EMBL/GenBank/DDBJ databases">
        <title>Genomic Encyclopedia of Archaeal and Bacterial Type Strains, Phase II (KMG-II): from individual species to whole genera.</title>
        <authorList>
            <person name="Goeker M."/>
        </authorList>
    </citation>
    <scope>NUCLEOTIDE SEQUENCE [LARGE SCALE GENOMIC DNA]</scope>
    <source>
        <strain evidence="2 3">DSM 25521</strain>
    </source>
</reference>
<dbReference type="Proteomes" id="UP000241808">
    <property type="component" value="Unassembled WGS sequence"/>
</dbReference>
<dbReference type="RefSeq" id="WP_245901987.1">
    <property type="nucleotide sequence ID" value="NZ_JAIESU010000007.1"/>
</dbReference>